<dbReference type="InterPro" id="IPR032808">
    <property type="entry name" value="DoxX"/>
</dbReference>
<dbReference type="GO" id="GO:0005886">
    <property type="term" value="C:plasma membrane"/>
    <property type="evidence" value="ECO:0007669"/>
    <property type="project" value="UniProtKB-SubCell"/>
</dbReference>
<evidence type="ECO:0000256" key="6">
    <source>
        <dbReference type="ARBA" id="ARBA00023136"/>
    </source>
</evidence>
<accession>A3IH77</accession>
<dbReference type="Proteomes" id="UP000003781">
    <property type="component" value="Unassembled WGS sequence"/>
</dbReference>
<keyword evidence="5 7" id="KW-1133">Transmembrane helix</keyword>
<comment type="caution">
    <text evidence="8">The sequence shown here is derived from an EMBL/GenBank/DDBJ whole genome shotgun (WGS) entry which is preliminary data.</text>
</comment>
<feature type="transmembrane region" description="Helical" evidence="7">
    <location>
        <begin position="101"/>
        <end position="121"/>
    </location>
</feature>
<sequence>MLDQSNFQSNVSLLGRIFLSAIFIKSGVSKLLSPAQTQAYMASKGIPLTEVLLWATILVLIVGGLSVLLGYKSKIGACLLIGFLIPATVIFHGTFPEEEIAFFKNLGLMGGLLMILAFGSGKFSLEHYLKS</sequence>
<dbReference type="Pfam" id="PF07681">
    <property type="entry name" value="DoxX"/>
    <property type="match status" value="1"/>
</dbReference>
<feature type="transmembrane region" description="Helical" evidence="7">
    <location>
        <begin position="78"/>
        <end position="95"/>
    </location>
</feature>
<feature type="transmembrane region" description="Helical" evidence="7">
    <location>
        <begin position="52"/>
        <end position="71"/>
    </location>
</feature>
<dbReference type="OrthoDB" id="495902at2"/>
<evidence type="ECO:0000256" key="1">
    <source>
        <dbReference type="ARBA" id="ARBA00004651"/>
    </source>
</evidence>
<protein>
    <submittedName>
        <fullName evidence="8">DoxX</fullName>
    </submittedName>
</protein>
<dbReference type="InterPro" id="IPR051907">
    <property type="entry name" value="DoxX-like_oxidoreductase"/>
</dbReference>
<evidence type="ECO:0000313" key="9">
    <source>
        <dbReference type="Proteomes" id="UP000003781"/>
    </source>
</evidence>
<evidence type="ECO:0000256" key="2">
    <source>
        <dbReference type="ARBA" id="ARBA00006679"/>
    </source>
</evidence>
<reference evidence="8 9" key="1">
    <citation type="submission" date="2007-03" db="EMBL/GenBank/DDBJ databases">
        <authorList>
            <person name="Stal L."/>
            <person name="Ferriera S."/>
            <person name="Johnson J."/>
            <person name="Kravitz S."/>
            <person name="Beeson K."/>
            <person name="Sutton G."/>
            <person name="Rogers Y.-H."/>
            <person name="Friedman R."/>
            <person name="Frazier M."/>
            <person name="Venter J.C."/>
        </authorList>
    </citation>
    <scope>NUCLEOTIDE SEQUENCE [LARGE SCALE GENOMIC DNA]</scope>
    <source>
        <strain evidence="8 9">CCY0110</strain>
    </source>
</reference>
<comment type="similarity">
    <text evidence="2">Belongs to the DoxX family.</text>
</comment>
<proteinExistence type="inferred from homology"/>
<keyword evidence="6 7" id="KW-0472">Membrane</keyword>
<dbReference type="AlphaFoldDB" id="A3IH77"/>
<keyword evidence="9" id="KW-1185">Reference proteome</keyword>
<evidence type="ECO:0000256" key="3">
    <source>
        <dbReference type="ARBA" id="ARBA00022475"/>
    </source>
</evidence>
<comment type="subcellular location">
    <subcellularLocation>
        <location evidence="1">Cell membrane</location>
        <topology evidence="1">Multi-pass membrane protein</topology>
    </subcellularLocation>
</comment>
<evidence type="ECO:0000256" key="5">
    <source>
        <dbReference type="ARBA" id="ARBA00022989"/>
    </source>
</evidence>
<name>A3IH77_9CHRO</name>
<evidence type="ECO:0000313" key="8">
    <source>
        <dbReference type="EMBL" id="EAZ94319.1"/>
    </source>
</evidence>
<gene>
    <name evidence="8" type="ORF">CY0110_10602</name>
</gene>
<dbReference type="eggNOG" id="COG2259">
    <property type="taxonomic scope" value="Bacteria"/>
</dbReference>
<evidence type="ECO:0000256" key="4">
    <source>
        <dbReference type="ARBA" id="ARBA00022692"/>
    </source>
</evidence>
<dbReference type="RefSeq" id="WP_008272660.1">
    <property type="nucleotide sequence ID" value="NZ_AAXW01000001.1"/>
</dbReference>
<dbReference type="PANTHER" id="PTHR33452:SF1">
    <property type="entry name" value="INNER MEMBRANE PROTEIN YPHA-RELATED"/>
    <property type="match status" value="1"/>
</dbReference>
<dbReference type="PANTHER" id="PTHR33452">
    <property type="entry name" value="OXIDOREDUCTASE CATD-RELATED"/>
    <property type="match status" value="1"/>
</dbReference>
<organism evidence="8 9">
    <name type="scientific">Crocosphaera chwakensis CCY0110</name>
    <dbReference type="NCBI Taxonomy" id="391612"/>
    <lineage>
        <taxon>Bacteria</taxon>
        <taxon>Bacillati</taxon>
        <taxon>Cyanobacteriota</taxon>
        <taxon>Cyanophyceae</taxon>
        <taxon>Oscillatoriophycideae</taxon>
        <taxon>Chroococcales</taxon>
        <taxon>Aphanothecaceae</taxon>
        <taxon>Crocosphaera</taxon>
        <taxon>Crocosphaera chwakensis</taxon>
    </lineage>
</organism>
<keyword evidence="3" id="KW-1003">Cell membrane</keyword>
<evidence type="ECO:0000256" key="7">
    <source>
        <dbReference type="SAM" id="Phobius"/>
    </source>
</evidence>
<keyword evidence="4 7" id="KW-0812">Transmembrane</keyword>
<dbReference type="EMBL" id="AAXW01000001">
    <property type="protein sequence ID" value="EAZ94319.1"/>
    <property type="molecule type" value="Genomic_DNA"/>
</dbReference>